<dbReference type="InterPro" id="IPR002347">
    <property type="entry name" value="SDR_fam"/>
</dbReference>
<dbReference type="GO" id="GO:0016616">
    <property type="term" value="F:oxidoreductase activity, acting on the CH-OH group of donors, NAD or NADP as acceptor"/>
    <property type="evidence" value="ECO:0007669"/>
    <property type="project" value="TreeGrafter"/>
</dbReference>
<dbReference type="CDD" id="cd05233">
    <property type="entry name" value="SDR_c"/>
    <property type="match status" value="1"/>
</dbReference>
<sequence>MDHREQRAQVRLATLSGHVASTSAAPGRMLEGKTAIITGAGKGIGEAAALEMAAHGAAVVVCDLDGPAASSVAAGGRAVAVQADVTSEDAPARIVEAAVKAFGGLDILVNNAGFTWDGVIQKMTPTQWEMMLKV</sequence>
<dbReference type="EMBL" id="BLLF01000246">
    <property type="protein sequence ID" value="GFH09589.1"/>
    <property type="molecule type" value="Genomic_DNA"/>
</dbReference>
<dbReference type="GO" id="GO:0048038">
    <property type="term" value="F:quinone binding"/>
    <property type="evidence" value="ECO:0007669"/>
    <property type="project" value="TreeGrafter"/>
</dbReference>
<dbReference type="PANTHER" id="PTHR42760">
    <property type="entry name" value="SHORT-CHAIN DEHYDROGENASES/REDUCTASES FAMILY MEMBER"/>
    <property type="match status" value="1"/>
</dbReference>
<dbReference type="PRINTS" id="PR00081">
    <property type="entry name" value="GDHRDH"/>
</dbReference>
<gene>
    <name evidence="3" type="ORF">HaLaN_04765</name>
</gene>
<dbReference type="Gene3D" id="3.40.50.720">
    <property type="entry name" value="NAD(P)-binding Rossmann-like Domain"/>
    <property type="match status" value="1"/>
</dbReference>
<evidence type="ECO:0000256" key="1">
    <source>
        <dbReference type="ARBA" id="ARBA00006484"/>
    </source>
</evidence>
<dbReference type="Pfam" id="PF00106">
    <property type="entry name" value="adh_short"/>
    <property type="match status" value="1"/>
</dbReference>
<name>A0A699YTB0_HAELA</name>
<dbReference type="AlphaFoldDB" id="A0A699YTB0"/>
<dbReference type="PANTHER" id="PTHR42760:SF133">
    <property type="entry name" value="3-OXOACYL-[ACYL-CARRIER-PROTEIN] REDUCTASE"/>
    <property type="match status" value="1"/>
</dbReference>
<accession>A0A699YTB0</accession>
<keyword evidence="4" id="KW-1185">Reference proteome</keyword>
<dbReference type="Proteomes" id="UP000485058">
    <property type="component" value="Unassembled WGS sequence"/>
</dbReference>
<evidence type="ECO:0000313" key="3">
    <source>
        <dbReference type="EMBL" id="GFH09589.1"/>
    </source>
</evidence>
<comment type="caution">
    <text evidence="3">The sequence shown here is derived from an EMBL/GenBank/DDBJ whole genome shotgun (WGS) entry which is preliminary data.</text>
</comment>
<protein>
    <recommendedName>
        <fullName evidence="5">SDR family NAD(P)-dependent oxidoreductase</fullName>
    </recommendedName>
</protein>
<dbReference type="GO" id="GO:0006633">
    <property type="term" value="P:fatty acid biosynthetic process"/>
    <property type="evidence" value="ECO:0007669"/>
    <property type="project" value="TreeGrafter"/>
</dbReference>
<evidence type="ECO:0000256" key="2">
    <source>
        <dbReference type="ARBA" id="ARBA00023002"/>
    </source>
</evidence>
<organism evidence="3 4">
    <name type="scientific">Haematococcus lacustris</name>
    <name type="common">Green alga</name>
    <name type="synonym">Haematococcus pluvialis</name>
    <dbReference type="NCBI Taxonomy" id="44745"/>
    <lineage>
        <taxon>Eukaryota</taxon>
        <taxon>Viridiplantae</taxon>
        <taxon>Chlorophyta</taxon>
        <taxon>core chlorophytes</taxon>
        <taxon>Chlorophyceae</taxon>
        <taxon>CS clade</taxon>
        <taxon>Chlamydomonadales</taxon>
        <taxon>Haematococcaceae</taxon>
        <taxon>Haematococcus</taxon>
    </lineage>
</organism>
<dbReference type="InterPro" id="IPR036291">
    <property type="entry name" value="NAD(P)-bd_dom_sf"/>
</dbReference>
<dbReference type="SUPFAM" id="SSF51735">
    <property type="entry name" value="NAD(P)-binding Rossmann-fold domains"/>
    <property type="match status" value="1"/>
</dbReference>
<comment type="similarity">
    <text evidence="1">Belongs to the short-chain dehydrogenases/reductases (SDR) family.</text>
</comment>
<evidence type="ECO:0008006" key="5">
    <source>
        <dbReference type="Google" id="ProtNLM"/>
    </source>
</evidence>
<keyword evidence="2" id="KW-0560">Oxidoreductase</keyword>
<reference evidence="3 4" key="1">
    <citation type="submission" date="2020-02" db="EMBL/GenBank/DDBJ databases">
        <title>Draft genome sequence of Haematococcus lacustris strain NIES-144.</title>
        <authorList>
            <person name="Morimoto D."/>
            <person name="Nakagawa S."/>
            <person name="Yoshida T."/>
            <person name="Sawayama S."/>
        </authorList>
    </citation>
    <scope>NUCLEOTIDE SEQUENCE [LARGE SCALE GENOMIC DNA]</scope>
    <source>
        <strain evidence="3 4">NIES-144</strain>
    </source>
</reference>
<proteinExistence type="inferred from homology"/>
<evidence type="ECO:0000313" key="4">
    <source>
        <dbReference type="Proteomes" id="UP000485058"/>
    </source>
</evidence>